<feature type="domain" description="SRCR" evidence="10">
    <location>
        <begin position="1"/>
        <end position="68"/>
    </location>
</feature>
<dbReference type="PRINTS" id="PR00258">
    <property type="entry name" value="SPERACTRCPTR"/>
</dbReference>
<keyword evidence="4" id="KW-0677">Repeat</keyword>
<proteinExistence type="predicted"/>
<evidence type="ECO:0000256" key="4">
    <source>
        <dbReference type="ARBA" id="ARBA00022737"/>
    </source>
</evidence>
<dbReference type="GO" id="GO:0031638">
    <property type="term" value="P:zymogen activation"/>
    <property type="evidence" value="ECO:0007669"/>
    <property type="project" value="TreeGrafter"/>
</dbReference>
<evidence type="ECO:0000256" key="7">
    <source>
        <dbReference type="ARBA" id="ARBA00023157"/>
    </source>
</evidence>
<keyword evidence="8" id="KW-0325">Glycoprotein</keyword>
<dbReference type="GO" id="GO:0005615">
    <property type="term" value="C:extracellular space"/>
    <property type="evidence" value="ECO:0007669"/>
    <property type="project" value="TreeGrafter"/>
</dbReference>
<evidence type="ECO:0000256" key="8">
    <source>
        <dbReference type="ARBA" id="ARBA00023180"/>
    </source>
</evidence>
<comment type="subcellular location">
    <subcellularLocation>
        <location evidence="1">Membrane</location>
        <topology evidence="1">Single-pass membrane protein</topology>
    </subcellularLocation>
</comment>
<comment type="caution">
    <text evidence="11">The sequence shown here is derived from an EMBL/GenBank/DDBJ whole genome shotgun (WGS) entry which is preliminary data.</text>
</comment>
<dbReference type="FunFam" id="3.10.250.10:FF:000016">
    <property type="entry name" value="Scavenger receptor cysteine-rich protein type 12"/>
    <property type="match status" value="1"/>
</dbReference>
<evidence type="ECO:0000256" key="3">
    <source>
        <dbReference type="ARBA" id="ARBA00022729"/>
    </source>
</evidence>
<evidence type="ECO:0000313" key="11">
    <source>
        <dbReference type="EMBL" id="POI18744.1"/>
    </source>
</evidence>
<gene>
    <name evidence="11" type="ORF">CIB84_017512</name>
</gene>
<dbReference type="InterPro" id="IPR036772">
    <property type="entry name" value="SRCR-like_dom_sf"/>
</dbReference>
<accession>A0A2P4S3P0</accession>
<keyword evidence="3" id="KW-0732">Signal</keyword>
<comment type="caution">
    <text evidence="9">Lacks conserved residue(s) required for the propagation of feature annotation.</text>
</comment>
<name>A0A2P4S3P0_BAMTH</name>
<organism evidence="11 12">
    <name type="scientific">Bambusicola thoracicus</name>
    <name type="common">Chinese bamboo-partridge</name>
    <name type="synonym">Perdix thoracica</name>
    <dbReference type="NCBI Taxonomy" id="9083"/>
    <lineage>
        <taxon>Eukaryota</taxon>
        <taxon>Metazoa</taxon>
        <taxon>Chordata</taxon>
        <taxon>Craniata</taxon>
        <taxon>Vertebrata</taxon>
        <taxon>Euteleostomi</taxon>
        <taxon>Archelosauria</taxon>
        <taxon>Archosauria</taxon>
        <taxon>Dinosauria</taxon>
        <taxon>Saurischia</taxon>
        <taxon>Theropoda</taxon>
        <taxon>Coelurosauria</taxon>
        <taxon>Aves</taxon>
        <taxon>Neognathae</taxon>
        <taxon>Galloanserae</taxon>
        <taxon>Galliformes</taxon>
        <taxon>Phasianidae</taxon>
        <taxon>Perdicinae</taxon>
        <taxon>Bambusicola</taxon>
    </lineage>
</organism>
<dbReference type="GO" id="GO:0004252">
    <property type="term" value="F:serine-type endopeptidase activity"/>
    <property type="evidence" value="ECO:0007669"/>
    <property type="project" value="TreeGrafter"/>
</dbReference>
<evidence type="ECO:0000256" key="1">
    <source>
        <dbReference type="ARBA" id="ARBA00004167"/>
    </source>
</evidence>
<dbReference type="AlphaFoldDB" id="A0A2P4S3P0"/>
<dbReference type="Gene3D" id="3.10.250.10">
    <property type="entry name" value="SRCR-like domain"/>
    <property type="match status" value="1"/>
</dbReference>
<dbReference type="Pfam" id="PF00530">
    <property type="entry name" value="SRCR"/>
    <property type="match status" value="1"/>
</dbReference>
<dbReference type="Proteomes" id="UP000237246">
    <property type="component" value="Unassembled WGS sequence"/>
</dbReference>
<dbReference type="InterPro" id="IPR001190">
    <property type="entry name" value="SRCR"/>
</dbReference>
<reference evidence="11 12" key="1">
    <citation type="submission" date="2018-01" db="EMBL/GenBank/DDBJ databases">
        <title>Comparison of the Chinese Bamboo Partridge and Red Junglefowl genome sequences highlights the importance of demography in genome evolution.</title>
        <authorList>
            <person name="Tiley G.P."/>
            <person name="Kimball R.T."/>
            <person name="Braun E.L."/>
            <person name="Burleigh J.G."/>
        </authorList>
    </citation>
    <scope>NUCLEOTIDE SEQUENCE [LARGE SCALE GENOMIC DNA]</scope>
    <source>
        <strain evidence="11">RTK389</strain>
        <tissue evidence="11">Blood</tissue>
    </source>
</reference>
<dbReference type="GO" id="GO:0005886">
    <property type="term" value="C:plasma membrane"/>
    <property type="evidence" value="ECO:0007669"/>
    <property type="project" value="TreeGrafter"/>
</dbReference>
<dbReference type="SMART" id="SM00202">
    <property type="entry name" value="SR"/>
    <property type="match status" value="1"/>
</dbReference>
<keyword evidence="2" id="KW-0812">Transmembrane</keyword>
<sequence>MAVVCQELGCGEAQGLDGELPHFGPGVGHIWLDDVRCQGQERSLQDCAHRVWGYHDCTHREDVGVVCQVWGCHHGLVMATGPCGAGFSHAQSCLLTGSLSIMALAPVVSGTGDSYLALLQHLREEPKQDP</sequence>
<dbReference type="PANTHER" id="PTHR48071:SF8">
    <property type="entry name" value="CD5 ANTIGEN-LIKE"/>
    <property type="match status" value="1"/>
</dbReference>
<evidence type="ECO:0000313" key="12">
    <source>
        <dbReference type="Proteomes" id="UP000237246"/>
    </source>
</evidence>
<keyword evidence="12" id="KW-1185">Reference proteome</keyword>
<dbReference type="SUPFAM" id="SSF56487">
    <property type="entry name" value="SRCR-like"/>
    <property type="match status" value="1"/>
</dbReference>
<evidence type="ECO:0000256" key="6">
    <source>
        <dbReference type="ARBA" id="ARBA00023136"/>
    </source>
</evidence>
<dbReference type="EMBL" id="PPHD01117702">
    <property type="protein sequence ID" value="POI18744.1"/>
    <property type="molecule type" value="Genomic_DNA"/>
</dbReference>
<dbReference type="OrthoDB" id="536948at2759"/>
<keyword evidence="6" id="KW-0472">Membrane</keyword>
<keyword evidence="7 9" id="KW-1015">Disulfide bond</keyword>
<dbReference type="PROSITE" id="PS50287">
    <property type="entry name" value="SRCR_2"/>
    <property type="match status" value="1"/>
</dbReference>
<keyword evidence="5" id="KW-1133">Transmembrane helix</keyword>
<feature type="disulfide bond" evidence="9">
    <location>
        <begin position="37"/>
        <end position="47"/>
    </location>
</feature>
<protein>
    <recommendedName>
        <fullName evidence="10">SRCR domain-containing protein</fullName>
    </recommendedName>
</protein>
<dbReference type="PANTHER" id="PTHR48071">
    <property type="entry name" value="SRCR DOMAIN-CONTAINING PROTEIN"/>
    <property type="match status" value="1"/>
</dbReference>
<evidence type="ECO:0000256" key="5">
    <source>
        <dbReference type="ARBA" id="ARBA00022989"/>
    </source>
</evidence>
<evidence type="ECO:0000256" key="2">
    <source>
        <dbReference type="ARBA" id="ARBA00022692"/>
    </source>
</evidence>
<evidence type="ECO:0000256" key="9">
    <source>
        <dbReference type="PROSITE-ProRule" id="PRU00196"/>
    </source>
</evidence>
<evidence type="ECO:0000259" key="10">
    <source>
        <dbReference type="PROSITE" id="PS50287"/>
    </source>
</evidence>